<comment type="cofactor">
    <cofactor evidence="1">
        <name>pyridoxal 5'-phosphate</name>
        <dbReference type="ChEBI" id="CHEBI:597326"/>
    </cofactor>
</comment>
<proteinExistence type="inferred from homology"/>
<dbReference type="RefSeq" id="WP_108307946.1">
    <property type="nucleotide sequence ID" value="NZ_CP020921.1"/>
</dbReference>
<dbReference type="InterPro" id="IPR050103">
    <property type="entry name" value="Class-III_PLP-dep_AT"/>
</dbReference>
<dbReference type="InterPro" id="IPR005814">
    <property type="entry name" value="Aminotrans_3"/>
</dbReference>
<dbReference type="AlphaFoldDB" id="A0A2R4VYI8"/>
<dbReference type="GO" id="GO:0030170">
    <property type="term" value="F:pyridoxal phosphate binding"/>
    <property type="evidence" value="ECO:0007669"/>
    <property type="project" value="InterPro"/>
</dbReference>
<protein>
    <submittedName>
        <fullName evidence="6">4-aminobutyrate aminotransferase</fullName>
    </submittedName>
</protein>
<accession>A0A2R4VYI8</accession>
<reference evidence="6 7" key="1">
    <citation type="submission" date="2017-04" db="EMBL/GenBank/DDBJ databases">
        <title>Genomic insights into metabolism of Thermodesulfobium acidiphilum.</title>
        <authorList>
            <person name="Toshchakov S.V."/>
            <person name="Frolov E.N."/>
            <person name="Kublanov I.V."/>
            <person name="Samarov N.I."/>
            <person name="Novikov A."/>
            <person name="Lebedinsky A.V."/>
            <person name="Bonch-Osmolovskaya E.A."/>
            <person name="Chernyh N.A."/>
        </authorList>
    </citation>
    <scope>NUCLEOTIDE SEQUENCE [LARGE SCALE GENOMIC DNA]</scope>
    <source>
        <strain evidence="6 7">3127-1</strain>
    </source>
</reference>
<dbReference type="KEGG" id="taci:TDSAC_0147"/>
<keyword evidence="2 6" id="KW-0032">Aminotransferase</keyword>
<dbReference type="GO" id="GO:0008483">
    <property type="term" value="F:transaminase activity"/>
    <property type="evidence" value="ECO:0007669"/>
    <property type="project" value="UniProtKB-KW"/>
</dbReference>
<dbReference type="Gene3D" id="3.90.1150.10">
    <property type="entry name" value="Aspartate Aminotransferase, domain 1"/>
    <property type="match status" value="1"/>
</dbReference>
<evidence type="ECO:0000256" key="1">
    <source>
        <dbReference type="ARBA" id="ARBA00001933"/>
    </source>
</evidence>
<dbReference type="EMBL" id="CP020921">
    <property type="protein sequence ID" value="AWB09534.1"/>
    <property type="molecule type" value="Genomic_DNA"/>
</dbReference>
<dbReference type="PIRSF" id="PIRSF000521">
    <property type="entry name" value="Transaminase_4ab_Lys_Orn"/>
    <property type="match status" value="1"/>
</dbReference>
<keyword evidence="4 5" id="KW-0663">Pyridoxal phosphate</keyword>
<dbReference type="InterPro" id="IPR049704">
    <property type="entry name" value="Aminotrans_3_PPA_site"/>
</dbReference>
<name>A0A2R4VYI8_THEAF</name>
<dbReference type="Gene3D" id="3.40.640.10">
    <property type="entry name" value="Type I PLP-dependent aspartate aminotransferase-like (Major domain)"/>
    <property type="match status" value="1"/>
</dbReference>
<keyword evidence="3 6" id="KW-0808">Transferase</keyword>
<dbReference type="PANTHER" id="PTHR11986:SF79">
    <property type="entry name" value="ACETYLORNITHINE AMINOTRANSFERASE, MITOCHONDRIAL"/>
    <property type="match status" value="1"/>
</dbReference>
<evidence type="ECO:0000256" key="5">
    <source>
        <dbReference type="RuleBase" id="RU003560"/>
    </source>
</evidence>
<dbReference type="SUPFAM" id="SSF53383">
    <property type="entry name" value="PLP-dependent transferases"/>
    <property type="match status" value="1"/>
</dbReference>
<dbReference type="OrthoDB" id="9807885at2"/>
<dbReference type="GO" id="GO:0042802">
    <property type="term" value="F:identical protein binding"/>
    <property type="evidence" value="ECO:0007669"/>
    <property type="project" value="TreeGrafter"/>
</dbReference>
<gene>
    <name evidence="6" type="ORF">TDSAC_0147</name>
</gene>
<organism evidence="6 7">
    <name type="scientific">Thermodesulfobium acidiphilum</name>
    <dbReference type="NCBI Taxonomy" id="1794699"/>
    <lineage>
        <taxon>Bacteria</taxon>
        <taxon>Pseudomonadati</taxon>
        <taxon>Thermodesulfobiota</taxon>
        <taxon>Thermodesulfobiia</taxon>
        <taxon>Thermodesulfobiales</taxon>
        <taxon>Thermodesulfobiaceae</taxon>
        <taxon>Thermodesulfobium</taxon>
    </lineage>
</organism>
<comment type="similarity">
    <text evidence="5">Belongs to the class-III pyridoxal-phosphate-dependent aminotransferase family.</text>
</comment>
<evidence type="ECO:0000256" key="4">
    <source>
        <dbReference type="ARBA" id="ARBA00022898"/>
    </source>
</evidence>
<sequence length="454" mass="52002">MTDQELYRLERNFCSFGDTVHYVKEPKIFRSAEGSFMFDSLNTPFLDLQMWYSACNFGYKNKKINDALIDQMNTLPQLTSQYLSEPKILLAKELSLAVEESFNKKGRIHFNVGGSQAIEDALKLVRNYTGKSLMFAFMGGYHGRTLGASAITSSYRYRRRFGHFSDRAYFHPYPYCFRCFYKKTLDNCDFYCLKMFERLFETEYNSVWDPKASECEYAAFFIEPIQGTGGYVIPPKGYFERLSKILKERKILLVDDEIQMGFYRTGKMWAAEHFGISPDIITFGKSLTNGMNPLSGLWAREELISPEIFPPGSTHSTFASNILGARAGLEVMNLIKEESFEKEVNRKGRLFLDGLEYLKKKYKTIGHVEGLGLALRIEICEEDSFTPNKALTDTILEEGLKGEIEVKGKKYGLILDVGGYYKNVFTLAPSLYITDEEINLAIELLDKLFSKVSV</sequence>
<dbReference type="InterPro" id="IPR015424">
    <property type="entry name" value="PyrdxlP-dep_Trfase"/>
</dbReference>
<evidence type="ECO:0000313" key="6">
    <source>
        <dbReference type="EMBL" id="AWB09534.1"/>
    </source>
</evidence>
<evidence type="ECO:0000313" key="7">
    <source>
        <dbReference type="Proteomes" id="UP000244792"/>
    </source>
</evidence>
<evidence type="ECO:0000256" key="3">
    <source>
        <dbReference type="ARBA" id="ARBA00022679"/>
    </source>
</evidence>
<dbReference type="Pfam" id="PF00202">
    <property type="entry name" value="Aminotran_3"/>
    <property type="match status" value="1"/>
</dbReference>
<evidence type="ECO:0000256" key="2">
    <source>
        <dbReference type="ARBA" id="ARBA00022576"/>
    </source>
</evidence>
<keyword evidence="7" id="KW-1185">Reference proteome</keyword>
<dbReference type="InterPro" id="IPR015422">
    <property type="entry name" value="PyrdxlP-dep_Trfase_small"/>
</dbReference>
<dbReference type="InterPro" id="IPR015421">
    <property type="entry name" value="PyrdxlP-dep_Trfase_major"/>
</dbReference>
<dbReference type="Proteomes" id="UP000244792">
    <property type="component" value="Chromosome"/>
</dbReference>
<dbReference type="PROSITE" id="PS00600">
    <property type="entry name" value="AA_TRANSFER_CLASS_3"/>
    <property type="match status" value="1"/>
</dbReference>
<dbReference type="CDD" id="cd00610">
    <property type="entry name" value="OAT_like"/>
    <property type="match status" value="1"/>
</dbReference>
<dbReference type="PANTHER" id="PTHR11986">
    <property type="entry name" value="AMINOTRANSFERASE CLASS III"/>
    <property type="match status" value="1"/>
</dbReference>